<keyword evidence="3" id="KW-1185">Reference proteome</keyword>
<proteinExistence type="predicted"/>
<accession>A0ABR8MZ30</accession>
<evidence type="ECO:0000313" key="2">
    <source>
        <dbReference type="EMBL" id="MBD3921204.1"/>
    </source>
</evidence>
<gene>
    <name evidence="2" type="ORF">H8B09_20725</name>
</gene>
<dbReference type="InterPro" id="IPR050706">
    <property type="entry name" value="Cyclic-di-GMP_PDE-like"/>
</dbReference>
<dbReference type="EMBL" id="JACXZA010000005">
    <property type="protein sequence ID" value="MBD3921204.1"/>
    <property type="molecule type" value="Genomic_DNA"/>
</dbReference>
<dbReference type="CDD" id="cd01948">
    <property type="entry name" value="EAL"/>
    <property type="match status" value="1"/>
</dbReference>
<sequence>MSRVLKSFDYDELFHHFQPIVEGQSAEVYGYEALIRSESGIGPDRLFQTARQRGELFKLDTVSFETAIESFFGKERAADDESLLFLNLLPSTIGNPLFSSFIAGLEVNYVRYFRRIVVELNESTEEAHLWNTSNFEQGTNLLRKRGFRIALDDTGEGASSLRKFVELKPDVVKLDRYFASGLSDSNQKQRIVNMMAELCRHDALLILEGVETEQDWQIAKRLGVTLGQGYWLGRPALLPCGR</sequence>
<dbReference type="Gene3D" id="3.20.20.450">
    <property type="entry name" value="EAL domain"/>
    <property type="match status" value="1"/>
</dbReference>
<dbReference type="InterPro" id="IPR001633">
    <property type="entry name" value="EAL_dom"/>
</dbReference>
<dbReference type="PROSITE" id="PS50883">
    <property type="entry name" value="EAL"/>
    <property type="match status" value="1"/>
</dbReference>
<dbReference type="SUPFAM" id="SSF141868">
    <property type="entry name" value="EAL domain-like"/>
    <property type="match status" value="1"/>
</dbReference>
<dbReference type="Pfam" id="PF00563">
    <property type="entry name" value="EAL"/>
    <property type="match status" value="1"/>
</dbReference>
<organism evidence="2 3">
    <name type="scientific">Paenibacillus terricola</name>
    <dbReference type="NCBI Taxonomy" id="2763503"/>
    <lineage>
        <taxon>Bacteria</taxon>
        <taxon>Bacillati</taxon>
        <taxon>Bacillota</taxon>
        <taxon>Bacilli</taxon>
        <taxon>Bacillales</taxon>
        <taxon>Paenibacillaceae</taxon>
        <taxon>Paenibacillus</taxon>
    </lineage>
</organism>
<dbReference type="RefSeq" id="WP_191205480.1">
    <property type="nucleotide sequence ID" value="NZ_JACXZA010000005.1"/>
</dbReference>
<comment type="caution">
    <text evidence="2">The sequence shown here is derived from an EMBL/GenBank/DDBJ whole genome shotgun (WGS) entry which is preliminary data.</text>
</comment>
<name>A0ABR8MZ30_9BACL</name>
<dbReference type="PANTHER" id="PTHR33121">
    <property type="entry name" value="CYCLIC DI-GMP PHOSPHODIESTERASE PDEF"/>
    <property type="match status" value="1"/>
</dbReference>
<reference evidence="2 3" key="1">
    <citation type="submission" date="2020-09" db="EMBL/GenBank/DDBJ databases">
        <title>Paenibacillus sp. strain PR3 16S rRNA gene Genome sequencing and assembly.</title>
        <authorList>
            <person name="Kim J."/>
        </authorList>
    </citation>
    <scope>NUCLEOTIDE SEQUENCE [LARGE SCALE GENOMIC DNA]</scope>
    <source>
        <strain evidence="2 3">PR3</strain>
    </source>
</reference>
<protein>
    <submittedName>
        <fullName evidence="2">EAL domain-containing protein</fullName>
    </submittedName>
</protein>
<evidence type="ECO:0000259" key="1">
    <source>
        <dbReference type="PROSITE" id="PS50883"/>
    </source>
</evidence>
<feature type="domain" description="EAL" evidence="1">
    <location>
        <begin position="1"/>
        <end position="242"/>
    </location>
</feature>
<dbReference type="InterPro" id="IPR035919">
    <property type="entry name" value="EAL_sf"/>
</dbReference>
<dbReference type="PANTHER" id="PTHR33121:SF76">
    <property type="entry name" value="SIGNALING PROTEIN"/>
    <property type="match status" value="1"/>
</dbReference>
<dbReference type="SMART" id="SM00052">
    <property type="entry name" value="EAL"/>
    <property type="match status" value="1"/>
</dbReference>
<dbReference type="Proteomes" id="UP000609346">
    <property type="component" value="Unassembled WGS sequence"/>
</dbReference>
<evidence type="ECO:0000313" key="3">
    <source>
        <dbReference type="Proteomes" id="UP000609346"/>
    </source>
</evidence>